<evidence type="ECO:0000313" key="3">
    <source>
        <dbReference type="Proteomes" id="UP000315234"/>
    </source>
</evidence>
<feature type="compositionally biased region" description="Polar residues" evidence="1">
    <location>
        <begin position="51"/>
        <end position="62"/>
    </location>
</feature>
<proteinExistence type="predicted"/>
<dbReference type="AlphaFoldDB" id="A0ABC9ZLP7"/>
<dbReference type="Proteomes" id="UP000315234">
    <property type="component" value="Unassembled WGS sequence"/>
</dbReference>
<reference evidence="2 3" key="1">
    <citation type="submission" date="2019-06" db="EMBL/GenBank/DDBJ databases">
        <title>Draft genome sequence of Corynebacterium striatum NBRC 15291.</title>
        <authorList>
            <person name="Miura T."/>
            <person name="Furukawa M."/>
            <person name="Shimamura M."/>
            <person name="Ohyama Y."/>
            <person name="Yamazoe A."/>
            <person name="Kawasaki H."/>
        </authorList>
    </citation>
    <scope>NUCLEOTIDE SEQUENCE [LARGE SCALE GENOMIC DNA]</scope>
    <source>
        <strain evidence="2 3">NBRC 15291</strain>
    </source>
</reference>
<evidence type="ECO:0000313" key="2">
    <source>
        <dbReference type="EMBL" id="GEA43060.1"/>
    </source>
</evidence>
<comment type="caution">
    <text evidence="2">The sequence shown here is derived from an EMBL/GenBank/DDBJ whole genome shotgun (WGS) entry which is preliminary data.</text>
</comment>
<protein>
    <recommendedName>
        <fullName evidence="4">Secreted protein</fullName>
    </recommendedName>
</protein>
<accession>A0ABC9ZLP7</accession>
<feature type="region of interest" description="Disordered" evidence="1">
    <location>
        <begin position="43"/>
        <end position="85"/>
    </location>
</feature>
<organism evidence="2 3">
    <name type="scientific">Corynebacterium striatum</name>
    <dbReference type="NCBI Taxonomy" id="43770"/>
    <lineage>
        <taxon>Bacteria</taxon>
        <taxon>Bacillati</taxon>
        <taxon>Actinomycetota</taxon>
        <taxon>Actinomycetes</taxon>
        <taxon>Mycobacteriales</taxon>
        <taxon>Corynebacteriaceae</taxon>
        <taxon>Corynebacterium</taxon>
    </lineage>
</organism>
<name>A0ABC9ZLP7_CORST</name>
<evidence type="ECO:0000256" key="1">
    <source>
        <dbReference type="SAM" id="MobiDB-lite"/>
    </source>
</evidence>
<evidence type="ECO:0008006" key="4">
    <source>
        <dbReference type="Google" id="ProtNLM"/>
    </source>
</evidence>
<gene>
    <name evidence="2" type="ORF">Cst04h_12300</name>
</gene>
<sequence>MGFGPAFVGLFSTLSCWSPSTGFPLMVPLRVALATNTAHWVSLPPKETQPMGANQWDQSGTCGNPGGTAGEKGQSGGQSARGRGD</sequence>
<feature type="compositionally biased region" description="Gly residues" evidence="1">
    <location>
        <begin position="63"/>
        <end position="76"/>
    </location>
</feature>
<dbReference type="EMBL" id="BJLD01000001">
    <property type="protein sequence ID" value="GEA43060.1"/>
    <property type="molecule type" value="Genomic_DNA"/>
</dbReference>